<keyword evidence="1" id="KW-0472">Membrane</keyword>
<dbReference type="RefSeq" id="WP_166137457.1">
    <property type="nucleotide sequence ID" value="NZ_JAAOBY010000006.1"/>
</dbReference>
<keyword evidence="1" id="KW-1133">Transmembrane helix</keyword>
<feature type="transmembrane region" description="Helical" evidence="1">
    <location>
        <begin position="9"/>
        <end position="27"/>
    </location>
</feature>
<dbReference type="EMBL" id="JACRUM010000006">
    <property type="protein sequence ID" value="MBC5864033.1"/>
    <property type="molecule type" value="Genomic_DNA"/>
</dbReference>
<sequence length="79" mass="8925">MTKKQVQAFVYQLASFAVLFIAARYAIAEYTNLTGIWIPLTAFVIGTLIAPKFQAVKTKDGEKLYMKWLFVKGFKEIGS</sequence>
<gene>
    <name evidence="2" type="ORF">H8R26_11425</name>
</gene>
<name>A0ABR7JHQ9_9FLAO</name>
<feature type="transmembrane region" description="Helical" evidence="1">
    <location>
        <begin position="33"/>
        <end position="50"/>
    </location>
</feature>
<comment type="caution">
    <text evidence="2">The sequence shown here is derived from an EMBL/GenBank/DDBJ whole genome shotgun (WGS) entry which is preliminary data.</text>
</comment>
<proteinExistence type="predicted"/>
<reference evidence="2 3" key="1">
    <citation type="submission" date="2020-08" db="EMBL/GenBank/DDBJ databases">
        <title>Description of novel Flavobacterium F-400 isolate.</title>
        <authorList>
            <person name="Saticioglu I."/>
            <person name="Duman M."/>
            <person name="Altun S."/>
        </authorList>
    </citation>
    <scope>NUCLEOTIDE SEQUENCE [LARGE SCALE GENOMIC DNA]</scope>
    <source>
        <strain evidence="2 3">F-400</strain>
    </source>
</reference>
<keyword evidence="1" id="KW-0812">Transmembrane</keyword>
<organism evidence="2 3">
    <name type="scientific">Flavobacterium turcicum</name>
    <dbReference type="NCBI Taxonomy" id="2764718"/>
    <lineage>
        <taxon>Bacteria</taxon>
        <taxon>Pseudomonadati</taxon>
        <taxon>Bacteroidota</taxon>
        <taxon>Flavobacteriia</taxon>
        <taxon>Flavobacteriales</taxon>
        <taxon>Flavobacteriaceae</taxon>
        <taxon>Flavobacterium</taxon>
    </lineage>
</organism>
<evidence type="ECO:0000256" key="1">
    <source>
        <dbReference type="SAM" id="Phobius"/>
    </source>
</evidence>
<keyword evidence="3" id="KW-1185">Reference proteome</keyword>
<dbReference type="Proteomes" id="UP000621670">
    <property type="component" value="Unassembled WGS sequence"/>
</dbReference>
<evidence type="ECO:0000313" key="2">
    <source>
        <dbReference type="EMBL" id="MBC5864033.1"/>
    </source>
</evidence>
<accession>A0ABR7JHQ9</accession>
<protein>
    <submittedName>
        <fullName evidence="2">Uncharacterized protein</fullName>
    </submittedName>
</protein>
<evidence type="ECO:0000313" key="3">
    <source>
        <dbReference type="Proteomes" id="UP000621670"/>
    </source>
</evidence>